<feature type="chain" id="PRO_5003214216" evidence="2">
    <location>
        <begin position="22"/>
        <end position="261"/>
    </location>
</feature>
<keyword evidence="6" id="KW-1185">Reference proteome</keyword>
<dbReference type="GO" id="GO:0015276">
    <property type="term" value="F:ligand-gated monoatomic ion channel activity"/>
    <property type="evidence" value="ECO:0007669"/>
    <property type="project" value="InterPro"/>
</dbReference>
<dbReference type="InterPro" id="IPR001638">
    <property type="entry name" value="Solute-binding_3/MltF_N"/>
</dbReference>
<evidence type="ECO:0000256" key="2">
    <source>
        <dbReference type="SAM" id="SignalP"/>
    </source>
</evidence>
<dbReference type="InterPro" id="IPR001320">
    <property type="entry name" value="Iontro_rcpt_C"/>
</dbReference>
<name>E6W094_DESIS</name>
<dbReference type="GO" id="GO:0016020">
    <property type="term" value="C:membrane"/>
    <property type="evidence" value="ECO:0007669"/>
    <property type="project" value="InterPro"/>
</dbReference>
<dbReference type="OrthoDB" id="8454826at2"/>
<feature type="domain" description="Solute-binding protein family 3/N-terminal" evidence="3">
    <location>
        <begin position="27"/>
        <end position="248"/>
    </location>
</feature>
<feature type="signal peptide" evidence="2">
    <location>
        <begin position="1"/>
        <end position="21"/>
    </location>
</feature>
<dbReference type="KEGG" id="din:Selin_0467"/>
<dbReference type="AlphaFoldDB" id="E6W094"/>
<proteinExistence type="predicted"/>
<dbReference type="SMART" id="SM00062">
    <property type="entry name" value="PBPb"/>
    <property type="match status" value="1"/>
</dbReference>
<dbReference type="PANTHER" id="PTHR35936">
    <property type="entry name" value="MEMBRANE-BOUND LYTIC MUREIN TRANSGLYCOSYLASE F"/>
    <property type="match status" value="1"/>
</dbReference>
<dbReference type="Proteomes" id="UP000002572">
    <property type="component" value="Chromosome"/>
</dbReference>
<dbReference type="RefSeq" id="WP_013505109.1">
    <property type="nucleotide sequence ID" value="NC_014836.1"/>
</dbReference>
<evidence type="ECO:0000313" key="6">
    <source>
        <dbReference type="Proteomes" id="UP000002572"/>
    </source>
</evidence>
<dbReference type="SUPFAM" id="SSF53850">
    <property type="entry name" value="Periplasmic binding protein-like II"/>
    <property type="match status" value="1"/>
</dbReference>
<evidence type="ECO:0000259" key="3">
    <source>
        <dbReference type="SMART" id="SM00062"/>
    </source>
</evidence>
<feature type="domain" description="Ionotropic glutamate receptor C-terminal" evidence="4">
    <location>
        <begin position="27"/>
        <end position="247"/>
    </location>
</feature>
<dbReference type="PANTHER" id="PTHR35936:SF17">
    <property type="entry name" value="ARGININE-BINDING EXTRACELLULAR PROTEIN ARTP"/>
    <property type="match status" value="1"/>
</dbReference>
<dbReference type="Gene3D" id="3.40.190.10">
    <property type="entry name" value="Periplasmic binding protein-like II"/>
    <property type="match status" value="2"/>
</dbReference>
<dbReference type="SMART" id="SM00079">
    <property type="entry name" value="PBPe"/>
    <property type="match status" value="1"/>
</dbReference>
<organism evidence="5 6">
    <name type="scientific">Desulfurispirillum indicum (strain ATCC BAA-1389 / DSM 22839 / S5)</name>
    <dbReference type="NCBI Taxonomy" id="653733"/>
    <lineage>
        <taxon>Bacteria</taxon>
        <taxon>Pseudomonadati</taxon>
        <taxon>Chrysiogenota</taxon>
        <taxon>Chrysiogenia</taxon>
        <taxon>Chrysiogenales</taxon>
        <taxon>Chrysiogenaceae</taxon>
        <taxon>Desulfurispirillum</taxon>
    </lineage>
</organism>
<evidence type="ECO:0000259" key="4">
    <source>
        <dbReference type="SMART" id="SM00079"/>
    </source>
</evidence>
<evidence type="ECO:0000313" key="5">
    <source>
        <dbReference type="EMBL" id="ADU65220.1"/>
    </source>
</evidence>
<protein>
    <submittedName>
        <fullName evidence="5">Extracellular solute-binding protein family 3</fullName>
    </submittedName>
</protein>
<dbReference type="FunCoup" id="E6W094">
    <property type="interactions" value="120"/>
</dbReference>
<dbReference type="STRING" id="653733.Selin_0467"/>
<gene>
    <name evidence="5" type="ordered locus">Selin_0467</name>
</gene>
<evidence type="ECO:0000256" key="1">
    <source>
        <dbReference type="ARBA" id="ARBA00022729"/>
    </source>
</evidence>
<dbReference type="eggNOG" id="COG0834">
    <property type="taxonomic scope" value="Bacteria"/>
</dbReference>
<sequence>MPRIALLTHALIALLIFTSTAAATSSALIVGMELSYPPFEMTDARGEPSGISVEMARAIGEILGREVIIENIPFDGLIPALRTGKIHMILSSMTATQERARVVDFSEPYLSTGLCLLLNRASEVTSIDELNRPGVVIAVKRGTTGHAYASRHLSQARILVLDKEAAAVLELVQGKIDAFIYDQMSVYSHWQRNRETTRAILEPFQREYWAVGLPKGSEDLRLQINDALDRLRGEGFFERLGDKYLGEQKRAFKELGYGFYY</sequence>
<dbReference type="CDD" id="cd13629">
    <property type="entry name" value="PBP2_Dsm1740"/>
    <property type="match status" value="1"/>
</dbReference>
<dbReference type="Pfam" id="PF00497">
    <property type="entry name" value="SBP_bac_3"/>
    <property type="match status" value="1"/>
</dbReference>
<keyword evidence="1 2" id="KW-0732">Signal</keyword>
<dbReference type="InParanoid" id="E6W094"/>
<accession>E6W094</accession>
<dbReference type="HOGENOM" id="CLU_019602_18_2_0"/>
<reference evidence="5 6" key="1">
    <citation type="submission" date="2010-12" db="EMBL/GenBank/DDBJ databases">
        <title>Complete sequence of Desulfurispirillum indicum S5.</title>
        <authorList>
            <consortium name="US DOE Joint Genome Institute"/>
            <person name="Lucas S."/>
            <person name="Copeland A."/>
            <person name="Lapidus A."/>
            <person name="Cheng J.-F."/>
            <person name="Goodwin L."/>
            <person name="Pitluck S."/>
            <person name="Chertkov O."/>
            <person name="Held B."/>
            <person name="Detter J.C."/>
            <person name="Han C."/>
            <person name="Tapia R."/>
            <person name="Land M."/>
            <person name="Hauser L."/>
            <person name="Kyrpides N."/>
            <person name="Ivanova N."/>
            <person name="Mikhailova N."/>
            <person name="Haggblom M."/>
            <person name="Rauschenbach I."/>
            <person name="Bini E."/>
            <person name="Woyke T."/>
        </authorList>
    </citation>
    <scope>NUCLEOTIDE SEQUENCE [LARGE SCALE GENOMIC DNA]</scope>
    <source>
        <strain evidence="6">ATCC BAA-1389 / DSM 22839 / S5</strain>
    </source>
</reference>
<dbReference type="EMBL" id="CP002432">
    <property type="protein sequence ID" value="ADU65220.1"/>
    <property type="molecule type" value="Genomic_DNA"/>
</dbReference>